<dbReference type="GO" id="GO:0004081">
    <property type="term" value="F:bis(5'-nucleosyl)-tetraphosphatase (asymmetrical) activity"/>
    <property type="evidence" value="ECO:0007669"/>
    <property type="project" value="TreeGrafter"/>
</dbReference>
<dbReference type="InterPro" id="IPR013078">
    <property type="entry name" value="His_Pase_superF_clade-1"/>
</dbReference>
<sequence length="317" mass="34416">MSEDLLAAGTVCWRRVPTPAGEQLLVLLIHRTKQRDVSFPKGKLDPGESMPQAAVRETLEETGLRVSLGVMLGTIHYDLNGGSRRKTVQYWAAEVTGAAALASTFTPNGEVQALEWVPAAEARARLSYRADRELYDVFLRLAEHDLLDTCTVTLLRHAKAEPRGADTPEDHLRALTAAGQQQAQILVPILEAFGPKRIRSSTARRCLETVAPLATHLGSRVRATKALSQDFWDAGDLADTRRLMGKIVKQGKNTVICSHRPVLPDLARELVLATGSVPGDYLAAAAALPPAGFSVFHISRTRPGAGILAVETYPLKH</sequence>
<dbReference type="CDD" id="cd07040">
    <property type="entry name" value="HP"/>
    <property type="match status" value="1"/>
</dbReference>
<evidence type="ECO:0000313" key="4">
    <source>
        <dbReference type="Proteomes" id="UP000295601"/>
    </source>
</evidence>
<dbReference type="RefSeq" id="WP_133615549.1">
    <property type="nucleotide sequence ID" value="NZ_SNYA01000001.1"/>
</dbReference>
<dbReference type="InterPro" id="IPR020084">
    <property type="entry name" value="NUDIX_hydrolase_CS"/>
</dbReference>
<feature type="domain" description="Nudix hydrolase" evidence="2">
    <location>
        <begin position="5"/>
        <end position="140"/>
    </location>
</feature>
<dbReference type="InterPro" id="IPR051325">
    <property type="entry name" value="Nudix_hydrolase_domain"/>
</dbReference>
<proteinExistence type="predicted"/>
<dbReference type="InterPro" id="IPR029033">
    <property type="entry name" value="His_PPase_superfam"/>
</dbReference>
<dbReference type="CDD" id="cd03673">
    <property type="entry name" value="NUDIX_Ap6A_hydrolase"/>
    <property type="match status" value="1"/>
</dbReference>
<evidence type="ECO:0000313" key="3">
    <source>
        <dbReference type="EMBL" id="TDP95643.1"/>
    </source>
</evidence>
<dbReference type="Pfam" id="PF00300">
    <property type="entry name" value="His_Phos_1"/>
    <property type="match status" value="1"/>
</dbReference>
<gene>
    <name evidence="3" type="ORF">EDF62_0336</name>
</gene>
<comment type="caution">
    <text evidence="3">The sequence shown here is derived from an EMBL/GenBank/DDBJ whole genome shotgun (WGS) entry which is preliminary data.</text>
</comment>
<dbReference type="EMBL" id="SNYA01000001">
    <property type="protein sequence ID" value="TDP95643.1"/>
    <property type="molecule type" value="Genomic_DNA"/>
</dbReference>
<organism evidence="3 4">
    <name type="scientific">Leucobacter luti</name>
    <dbReference type="NCBI Taxonomy" id="340320"/>
    <lineage>
        <taxon>Bacteria</taxon>
        <taxon>Bacillati</taxon>
        <taxon>Actinomycetota</taxon>
        <taxon>Actinomycetes</taxon>
        <taxon>Micrococcales</taxon>
        <taxon>Microbacteriaceae</taxon>
        <taxon>Leucobacter</taxon>
    </lineage>
</organism>
<dbReference type="InterPro" id="IPR015797">
    <property type="entry name" value="NUDIX_hydrolase-like_dom_sf"/>
</dbReference>
<dbReference type="InterPro" id="IPR000086">
    <property type="entry name" value="NUDIX_hydrolase_dom"/>
</dbReference>
<keyword evidence="1" id="KW-0378">Hydrolase</keyword>
<dbReference type="Gene3D" id="3.40.50.1240">
    <property type="entry name" value="Phosphoglycerate mutase-like"/>
    <property type="match status" value="1"/>
</dbReference>
<evidence type="ECO:0000256" key="1">
    <source>
        <dbReference type="ARBA" id="ARBA00022801"/>
    </source>
</evidence>
<dbReference type="PANTHER" id="PTHR21340">
    <property type="entry name" value="DIADENOSINE 5,5-P1,P4-TETRAPHOSPHATE PYROPHOSPHOHYDROLASE MUTT"/>
    <property type="match status" value="1"/>
</dbReference>
<dbReference type="Proteomes" id="UP000295601">
    <property type="component" value="Unassembled WGS sequence"/>
</dbReference>
<reference evidence="3 4" key="1">
    <citation type="submission" date="2019-03" db="EMBL/GenBank/DDBJ databases">
        <title>Genomic analyses of the natural microbiome of Caenorhabditis elegans.</title>
        <authorList>
            <person name="Samuel B."/>
        </authorList>
    </citation>
    <scope>NUCLEOTIDE SEQUENCE [LARGE SCALE GENOMIC DNA]</scope>
    <source>
        <strain evidence="3 4">JUb18</strain>
    </source>
</reference>
<keyword evidence="4" id="KW-1185">Reference proteome</keyword>
<dbReference type="SMART" id="SM00855">
    <property type="entry name" value="PGAM"/>
    <property type="match status" value="1"/>
</dbReference>
<dbReference type="GO" id="GO:0006754">
    <property type="term" value="P:ATP biosynthetic process"/>
    <property type="evidence" value="ECO:0007669"/>
    <property type="project" value="TreeGrafter"/>
</dbReference>
<dbReference type="GO" id="GO:0006167">
    <property type="term" value="P:AMP biosynthetic process"/>
    <property type="evidence" value="ECO:0007669"/>
    <property type="project" value="TreeGrafter"/>
</dbReference>
<dbReference type="PROSITE" id="PS51462">
    <property type="entry name" value="NUDIX"/>
    <property type="match status" value="1"/>
</dbReference>
<dbReference type="Pfam" id="PF00293">
    <property type="entry name" value="NUDIX"/>
    <property type="match status" value="1"/>
</dbReference>
<dbReference type="PROSITE" id="PS00893">
    <property type="entry name" value="NUDIX_BOX"/>
    <property type="match status" value="1"/>
</dbReference>
<evidence type="ECO:0000259" key="2">
    <source>
        <dbReference type="PROSITE" id="PS51462"/>
    </source>
</evidence>
<dbReference type="Gene3D" id="3.90.79.10">
    <property type="entry name" value="Nucleoside Triphosphate Pyrophosphohydrolase"/>
    <property type="match status" value="1"/>
</dbReference>
<dbReference type="SUPFAM" id="SSF55811">
    <property type="entry name" value="Nudix"/>
    <property type="match status" value="1"/>
</dbReference>
<dbReference type="AlphaFoldDB" id="A0A4R6S893"/>
<protein>
    <submittedName>
        <fullName evidence="3">8-oxo-dGTP diphosphatase</fullName>
    </submittedName>
</protein>
<dbReference type="OrthoDB" id="4287477at2"/>
<name>A0A4R6S893_9MICO</name>
<accession>A0A4R6S893</accession>
<dbReference type="PANTHER" id="PTHR21340:SF0">
    <property type="entry name" value="BIS(5'-NUCLEOSYL)-TETRAPHOSPHATASE [ASYMMETRICAL]"/>
    <property type="match status" value="1"/>
</dbReference>
<dbReference type="SUPFAM" id="SSF53254">
    <property type="entry name" value="Phosphoglycerate mutase-like"/>
    <property type="match status" value="1"/>
</dbReference>